<dbReference type="InterPro" id="IPR036102">
    <property type="entry name" value="OsmC/Ohrsf"/>
</dbReference>
<keyword evidence="2" id="KW-1185">Reference proteome</keyword>
<dbReference type="EMBL" id="JACJKU010000029">
    <property type="protein sequence ID" value="MBM6940675.1"/>
    <property type="molecule type" value="Genomic_DNA"/>
</dbReference>
<dbReference type="SUPFAM" id="SSF82784">
    <property type="entry name" value="OsmC-like"/>
    <property type="match status" value="1"/>
</dbReference>
<protein>
    <submittedName>
        <fullName evidence="1">OsmC family protein</fullName>
    </submittedName>
</protein>
<gene>
    <name evidence="1" type="ORF">H5975_04115</name>
</gene>
<accession>A0ABS2GWL2</accession>
<name>A0ABS2GWL2_9LACO</name>
<dbReference type="RefSeq" id="WP_204784986.1">
    <property type="nucleotide sequence ID" value="NZ_JACJKU010000029.1"/>
</dbReference>
<dbReference type="Gene3D" id="3.30.300.20">
    <property type="match status" value="1"/>
</dbReference>
<dbReference type="Pfam" id="PF02566">
    <property type="entry name" value="OsmC"/>
    <property type="match status" value="1"/>
</dbReference>
<reference evidence="1 2" key="1">
    <citation type="journal article" date="2021" name="Sci. Rep.">
        <title>The distribution of antibiotic resistance genes in chicken gut microbiota commensals.</title>
        <authorList>
            <person name="Juricova H."/>
            <person name="Matiasovicova J."/>
            <person name="Kubasova T."/>
            <person name="Cejkova D."/>
            <person name="Rychlik I."/>
        </authorList>
    </citation>
    <scope>NUCLEOTIDE SEQUENCE [LARGE SCALE GENOMIC DNA]</scope>
    <source>
        <strain evidence="1 2">An574</strain>
    </source>
</reference>
<dbReference type="InterPro" id="IPR003718">
    <property type="entry name" value="OsmC/Ohr_fam"/>
</dbReference>
<evidence type="ECO:0000313" key="2">
    <source>
        <dbReference type="Proteomes" id="UP000785625"/>
    </source>
</evidence>
<sequence>MSEYEVKTDLQAEEWRLKNQARGHVFFSDDIKADGTDAGPNPVEYLTGAVNSCITMSAGMVVKSKQYDVHHFYLTTQATTKDLGHGKSVVDQMTINFHFESSMSPEEQQKFVDFVLHVSTVYQTVAQSVTMTININK</sequence>
<evidence type="ECO:0000313" key="1">
    <source>
        <dbReference type="EMBL" id="MBM6940675.1"/>
    </source>
</evidence>
<proteinExistence type="predicted"/>
<dbReference type="InterPro" id="IPR015946">
    <property type="entry name" value="KH_dom-like_a/b"/>
</dbReference>
<dbReference type="PANTHER" id="PTHR39624:SF2">
    <property type="entry name" value="OSMC-LIKE PROTEIN"/>
    <property type="match status" value="1"/>
</dbReference>
<dbReference type="Proteomes" id="UP000785625">
    <property type="component" value="Unassembled WGS sequence"/>
</dbReference>
<organism evidence="1 2">
    <name type="scientific">Limosilactobacillus coleohominis</name>
    <dbReference type="NCBI Taxonomy" id="181675"/>
    <lineage>
        <taxon>Bacteria</taxon>
        <taxon>Bacillati</taxon>
        <taxon>Bacillota</taxon>
        <taxon>Bacilli</taxon>
        <taxon>Lactobacillales</taxon>
        <taxon>Lactobacillaceae</taxon>
        <taxon>Limosilactobacillus</taxon>
    </lineage>
</organism>
<dbReference type="PANTHER" id="PTHR39624">
    <property type="entry name" value="PROTEIN INVOLVED IN RIMO-MEDIATED BETA-METHYLTHIOLATION OF RIBOSOMAL PROTEIN S12 YCAO"/>
    <property type="match status" value="1"/>
</dbReference>
<comment type="caution">
    <text evidence="1">The sequence shown here is derived from an EMBL/GenBank/DDBJ whole genome shotgun (WGS) entry which is preliminary data.</text>
</comment>